<dbReference type="Pfam" id="PF08672">
    <property type="entry name" value="ANAPC2"/>
    <property type="match status" value="1"/>
</dbReference>
<keyword evidence="3" id="KW-0498">Mitosis</keyword>
<dbReference type="Pfam" id="PF26557">
    <property type="entry name" value="Cullin_AB"/>
    <property type="match status" value="1"/>
</dbReference>
<dbReference type="InterPro" id="IPR016158">
    <property type="entry name" value="Cullin_homology"/>
</dbReference>
<dbReference type="SMART" id="SM00182">
    <property type="entry name" value="CULLIN"/>
    <property type="match status" value="1"/>
</dbReference>
<dbReference type="InterPro" id="IPR014786">
    <property type="entry name" value="ANAPC2_C"/>
</dbReference>
<dbReference type="AlphaFoldDB" id="A0A9D4TSE0"/>
<dbReference type="InterPro" id="IPR059120">
    <property type="entry name" value="Cullin-like_AB"/>
</dbReference>
<keyword evidence="10" id="KW-1185">Reference proteome</keyword>
<dbReference type="GO" id="GO:0006511">
    <property type="term" value="P:ubiquitin-dependent protein catabolic process"/>
    <property type="evidence" value="ECO:0007669"/>
    <property type="project" value="InterPro"/>
</dbReference>
<dbReference type="Pfam" id="PF25773">
    <property type="entry name" value="TPR_ANAPC2"/>
    <property type="match status" value="1"/>
</dbReference>
<dbReference type="GO" id="GO:0031625">
    <property type="term" value="F:ubiquitin protein ligase binding"/>
    <property type="evidence" value="ECO:0007669"/>
    <property type="project" value="InterPro"/>
</dbReference>
<dbReference type="PROSITE" id="PS50069">
    <property type="entry name" value="CULLIN_2"/>
    <property type="match status" value="1"/>
</dbReference>
<keyword evidence="2" id="KW-0132">Cell division</keyword>
<dbReference type="SMART" id="SM01013">
    <property type="entry name" value="APC2"/>
    <property type="match status" value="1"/>
</dbReference>
<keyword evidence="5" id="KW-0131">Cell cycle</keyword>
<dbReference type="GO" id="GO:0005680">
    <property type="term" value="C:anaphase-promoting complex"/>
    <property type="evidence" value="ECO:0007669"/>
    <property type="project" value="TreeGrafter"/>
</dbReference>
<dbReference type="InterPro" id="IPR036388">
    <property type="entry name" value="WH-like_DNA-bd_sf"/>
</dbReference>
<accession>A0A9D4TSE0</accession>
<sequence length="831" mass="90008">MTAAAAAAWVQFADASTAALHRPEGGGGGLLEALASDLVAAVDAVATHGLAPLLSEQLLTLAAAALQSRLGHLRAALDALLASVGGSELPAADLEEEEEEEEEEEGEAFTADMEASLAEALRDICGAVESCGELLRQLCDRVLRLQPAALGPADRTALLAVGQRFRREAAAAIVAPFGPGSWAVLLYRYYWHKLQQLSRLTQQHEEGEEGEEGEEREHEAMDGEFGGGGSLSLDPGWAGQLQSIAAYLRLLDLEAVSEEAYAATVCRHLRLHLLRRTRHSFDQRMLGPALRYSATTPLQFLELVLTPGAAGECALAAWRSRLCYYVYEGVGCARIGDMFDIVVDYPDSLPAIDDLRDCLQHTNLHRRFITVFRGALMARLLHPGAATADIIQQYVSAIKALAHVDPGGAILGAVGGPIAAYLRGRRDTIRCIVTMLTADEEEAAAHNLLAEGAAVEDYSSDFESGEADAAALRAADTWEPDPVDADPERGSGAGGGDGGAGGGGGGGGGDVISKLVGIYGSKELFIAEYRCMLSDRLLSKGGEYDTDRELRTLELLKVRFGEGSLHNAEVMVKDLGDSKRINANVKSVPNTATPLRRRRHLVNIDALSATILSHLFWPPLPQEDFTLPPEVQAMLSTYAAKYRSLKAPRKLQWRPNLGTVQLELVIGEQTLEFNVSPFHASVLMHFHSRPEWPAADLADKMGVAPDVLRRKMMYWINQGVLSESRAGAQQAVYRRNEQLQTGPAVGGDQEGMEVEEGARDEMQEMAAYEPFIMGMLTNFDALPLDRVHNMLKMFVSDPPYDKSLEQLGAYMGRLVGEEKLSLDGGTYRKRA</sequence>
<evidence type="ECO:0000256" key="3">
    <source>
        <dbReference type="ARBA" id="ARBA00022776"/>
    </source>
</evidence>
<keyword evidence="4" id="KW-0833">Ubl conjugation pathway</keyword>
<evidence type="ECO:0000256" key="2">
    <source>
        <dbReference type="ARBA" id="ARBA00022618"/>
    </source>
</evidence>
<evidence type="ECO:0000313" key="10">
    <source>
        <dbReference type="Proteomes" id="UP001055712"/>
    </source>
</evidence>
<name>A0A9D4TSE0_CHLVU</name>
<dbReference type="InterPro" id="IPR044554">
    <property type="entry name" value="ANAPC2"/>
</dbReference>
<proteinExistence type="inferred from homology"/>
<feature type="domain" description="Cullin family profile" evidence="8">
    <location>
        <begin position="515"/>
        <end position="716"/>
    </location>
</feature>
<gene>
    <name evidence="9" type="ORF">D9Q98_003109</name>
</gene>
<evidence type="ECO:0000256" key="1">
    <source>
        <dbReference type="ARBA" id="ARBA00016068"/>
    </source>
</evidence>
<dbReference type="Gene3D" id="1.10.10.10">
    <property type="entry name" value="Winged helix-like DNA-binding domain superfamily/Winged helix DNA-binding domain"/>
    <property type="match status" value="1"/>
</dbReference>
<feature type="region of interest" description="Disordered" evidence="7">
    <location>
        <begin position="201"/>
        <end position="225"/>
    </location>
</feature>
<dbReference type="GO" id="GO:0007091">
    <property type="term" value="P:metaphase/anaphase transition of mitotic cell cycle"/>
    <property type="evidence" value="ECO:0007669"/>
    <property type="project" value="TreeGrafter"/>
</dbReference>
<protein>
    <recommendedName>
        <fullName evidence="1">Anaphase-promoting complex subunit 2</fullName>
    </recommendedName>
</protein>
<dbReference type="OrthoDB" id="5581181at2759"/>
<reference evidence="9" key="1">
    <citation type="journal article" date="2019" name="Plant J.">
        <title>Chlorella vulgaris genome assembly and annotation reveals the molecular basis for metabolic acclimation to high light conditions.</title>
        <authorList>
            <person name="Cecchin M."/>
            <person name="Marcolungo L."/>
            <person name="Rossato M."/>
            <person name="Girolomoni L."/>
            <person name="Cosentino E."/>
            <person name="Cuine S."/>
            <person name="Li-Beisson Y."/>
            <person name="Delledonne M."/>
            <person name="Ballottari M."/>
        </authorList>
    </citation>
    <scope>NUCLEOTIDE SEQUENCE</scope>
    <source>
        <strain evidence="9">211/11P</strain>
    </source>
</reference>
<dbReference type="PANTHER" id="PTHR45957:SF1">
    <property type="entry name" value="ANAPHASE-PROMOTING COMPLEX SUBUNIT 2"/>
    <property type="match status" value="1"/>
</dbReference>
<dbReference type="InterPro" id="IPR036317">
    <property type="entry name" value="Cullin_homology_sf"/>
</dbReference>
<evidence type="ECO:0000313" key="9">
    <source>
        <dbReference type="EMBL" id="KAI3433290.1"/>
    </source>
</evidence>
<feature type="compositionally biased region" description="Gly residues" evidence="7">
    <location>
        <begin position="491"/>
        <end position="504"/>
    </location>
</feature>
<evidence type="ECO:0000256" key="5">
    <source>
        <dbReference type="ARBA" id="ARBA00023306"/>
    </source>
</evidence>
<dbReference type="GO" id="GO:0070979">
    <property type="term" value="P:protein K11-linked ubiquitination"/>
    <property type="evidence" value="ECO:0007669"/>
    <property type="project" value="TreeGrafter"/>
</dbReference>
<comment type="similarity">
    <text evidence="6">Belongs to the cullin family.</text>
</comment>
<dbReference type="Proteomes" id="UP001055712">
    <property type="component" value="Unassembled WGS sequence"/>
</dbReference>
<comment type="caution">
    <text evidence="9">The sequence shown here is derived from an EMBL/GenBank/DDBJ whole genome shotgun (WGS) entry which is preliminary data.</text>
</comment>
<dbReference type="SUPFAM" id="SSF75632">
    <property type="entry name" value="Cullin homology domain"/>
    <property type="match status" value="1"/>
</dbReference>
<evidence type="ECO:0000256" key="6">
    <source>
        <dbReference type="PROSITE-ProRule" id="PRU00330"/>
    </source>
</evidence>
<dbReference type="InterPro" id="IPR036390">
    <property type="entry name" value="WH_DNA-bd_sf"/>
</dbReference>
<dbReference type="PANTHER" id="PTHR45957">
    <property type="entry name" value="ANAPHASE-PROMOTING COMPLEX SUBUNIT 2"/>
    <property type="match status" value="1"/>
</dbReference>
<dbReference type="SUPFAM" id="SSF46785">
    <property type="entry name" value="Winged helix' DNA-binding domain"/>
    <property type="match status" value="1"/>
</dbReference>
<reference evidence="9" key="2">
    <citation type="submission" date="2020-11" db="EMBL/GenBank/DDBJ databases">
        <authorList>
            <person name="Cecchin M."/>
            <person name="Marcolungo L."/>
            <person name="Rossato M."/>
            <person name="Girolomoni L."/>
            <person name="Cosentino E."/>
            <person name="Cuine S."/>
            <person name="Li-Beisson Y."/>
            <person name="Delledonne M."/>
            <person name="Ballottari M."/>
        </authorList>
    </citation>
    <scope>NUCLEOTIDE SEQUENCE</scope>
    <source>
        <strain evidence="9">211/11P</strain>
        <tissue evidence="9">Whole cell</tissue>
    </source>
</reference>
<organism evidence="9 10">
    <name type="scientific">Chlorella vulgaris</name>
    <name type="common">Green alga</name>
    <dbReference type="NCBI Taxonomy" id="3077"/>
    <lineage>
        <taxon>Eukaryota</taxon>
        <taxon>Viridiplantae</taxon>
        <taxon>Chlorophyta</taxon>
        <taxon>core chlorophytes</taxon>
        <taxon>Trebouxiophyceae</taxon>
        <taxon>Chlorellales</taxon>
        <taxon>Chlorellaceae</taxon>
        <taxon>Chlorella clade</taxon>
        <taxon>Chlorella</taxon>
    </lineage>
</organism>
<dbReference type="Gene3D" id="1.20.1310.10">
    <property type="entry name" value="Cullin Repeats"/>
    <property type="match status" value="1"/>
</dbReference>
<dbReference type="GO" id="GO:0051301">
    <property type="term" value="P:cell division"/>
    <property type="evidence" value="ECO:0007669"/>
    <property type="project" value="UniProtKB-KW"/>
</dbReference>
<feature type="region of interest" description="Disordered" evidence="7">
    <location>
        <begin position="476"/>
        <end position="504"/>
    </location>
</feature>
<dbReference type="Gene3D" id="3.30.230.130">
    <property type="entry name" value="Cullin, Chain C, Domain 2"/>
    <property type="match status" value="1"/>
</dbReference>
<evidence type="ECO:0000259" key="8">
    <source>
        <dbReference type="PROSITE" id="PS50069"/>
    </source>
</evidence>
<evidence type="ECO:0000256" key="7">
    <source>
        <dbReference type="SAM" id="MobiDB-lite"/>
    </source>
</evidence>
<dbReference type="InterPro" id="IPR057975">
    <property type="entry name" value="TPR_ANAPC2"/>
</dbReference>
<evidence type="ECO:0000256" key="4">
    <source>
        <dbReference type="ARBA" id="ARBA00022786"/>
    </source>
</evidence>
<dbReference type="EMBL" id="SIDB01000004">
    <property type="protein sequence ID" value="KAI3433290.1"/>
    <property type="molecule type" value="Genomic_DNA"/>
</dbReference>